<proteinExistence type="predicted"/>
<keyword evidence="2" id="KW-1185">Reference proteome</keyword>
<sequence>MRFGAIFSSRLIRAPHRLNRCGDGYARHRNHLQGGGRRLHVTRSK</sequence>
<gene>
    <name evidence="1" type="ORF">SAMCFNEI73_pC0852</name>
</gene>
<name>A0A1L3LWT6_9HYPH</name>
<geneLocation type="plasmid" evidence="1 2">
    <name>C</name>
</geneLocation>
<dbReference type="AlphaFoldDB" id="A0A1L3LWT6"/>
<protein>
    <submittedName>
        <fullName evidence="1">Uncharacterized protein</fullName>
    </submittedName>
</protein>
<evidence type="ECO:0000313" key="2">
    <source>
        <dbReference type="Proteomes" id="UP000182306"/>
    </source>
</evidence>
<dbReference type="EMBL" id="CP013110">
    <property type="protein sequence ID" value="APG94565.1"/>
    <property type="molecule type" value="Genomic_DNA"/>
</dbReference>
<keyword evidence="1" id="KW-0614">Plasmid</keyword>
<dbReference type="KEGG" id="same:SAMCFNEI73_pC0852"/>
<dbReference type="Proteomes" id="UP000182306">
    <property type="component" value="Plasmid C"/>
</dbReference>
<evidence type="ECO:0000313" key="1">
    <source>
        <dbReference type="EMBL" id="APG94565.1"/>
    </source>
</evidence>
<reference evidence="1 2" key="1">
    <citation type="submission" date="2015-10" db="EMBL/GenBank/DDBJ databases">
        <title>Genomic differences between typical nodule nitrogen-fixing rhizobial strains and those coming from bean seeds.</title>
        <authorList>
            <person name="Peralta H."/>
            <person name="Aguilar-Vera A."/>
            <person name="Diaz R."/>
            <person name="Mora Y."/>
            <person name="Martinez-Batallar G."/>
            <person name="Salazar E."/>
            <person name="Vargas-Lagunas C."/>
            <person name="Encarnacion S."/>
            <person name="Girard L."/>
            <person name="Mora J."/>
        </authorList>
    </citation>
    <scope>NUCLEOTIDE SEQUENCE [LARGE SCALE GENOMIC DNA]</scope>
    <source>
        <strain evidence="1 2">CFNEI 73</strain>
        <plasmid evidence="1 2">C</plasmid>
    </source>
</reference>
<accession>A0A1L3LWT6</accession>
<organism evidence="1 2">
    <name type="scientific">Sinorhizobium americanum</name>
    <dbReference type="NCBI Taxonomy" id="194963"/>
    <lineage>
        <taxon>Bacteria</taxon>
        <taxon>Pseudomonadati</taxon>
        <taxon>Pseudomonadota</taxon>
        <taxon>Alphaproteobacteria</taxon>
        <taxon>Hyphomicrobiales</taxon>
        <taxon>Rhizobiaceae</taxon>
        <taxon>Sinorhizobium/Ensifer group</taxon>
        <taxon>Sinorhizobium</taxon>
    </lineage>
</organism>